<dbReference type="PANTHER" id="PTHR43311">
    <property type="entry name" value="GLUTAMATE--TRNA LIGASE"/>
    <property type="match status" value="1"/>
</dbReference>
<dbReference type="InterPro" id="IPR033910">
    <property type="entry name" value="GluRS_core"/>
</dbReference>
<feature type="region of interest" description="Disordered" evidence="12">
    <location>
        <begin position="43"/>
        <end position="62"/>
    </location>
</feature>
<evidence type="ECO:0000256" key="10">
    <source>
        <dbReference type="ARBA" id="ARBA00072917"/>
    </source>
</evidence>
<keyword evidence="16" id="KW-1185">Reference proteome</keyword>
<dbReference type="HAMAP" id="MF_00022">
    <property type="entry name" value="Glu_tRNA_synth_type1"/>
    <property type="match status" value="1"/>
</dbReference>
<dbReference type="FunFam" id="3.40.50.620:FF:000045">
    <property type="entry name" value="Glutamate--tRNA ligase, mitochondrial"/>
    <property type="match status" value="1"/>
</dbReference>
<accession>A0A5E8BD96</accession>
<evidence type="ECO:0000256" key="4">
    <source>
        <dbReference type="ARBA" id="ARBA00022598"/>
    </source>
</evidence>
<dbReference type="InterPro" id="IPR008925">
    <property type="entry name" value="aa_tRNA-synth_I_cd-bd_sf"/>
</dbReference>
<evidence type="ECO:0000256" key="7">
    <source>
        <dbReference type="ARBA" id="ARBA00022917"/>
    </source>
</evidence>
<feature type="domain" description="Glutamyl/glutaminyl-tRNA synthetase class Ib catalytic" evidence="13">
    <location>
        <begin position="67"/>
        <end position="389"/>
    </location>
</feature>
<dbReference type="SUPFAM" id="SSF48163">
    <property type="entry name" value="An anticodon-binding domain of class I aminoacyl-tRNA synthetases"/>
    <property type="match status" value="1"/>
</dbReference>
<dbReference type="InterPro" id="IPR000924">
    <property type="entry name" value="Glu/Gln-tRNA-synth"/>
</dbReference>
<dbReference type="GeneID" id="43580712"/>
<dbReference type="RefSeq" id="XP_031852503.1">
    <property type="nucleotide sequence ID" value="XM_031996612.1"/>
</dbReference>
<dbReference type="GO" id="GO:0008270">
    <property type="term" value="F:zinc ion binding"/>
    <property type="evidence" value="ECO:0007669"/>
    <property type="project" value="InterPro"/>
</dbReference>
<keyword evidence="8 11" id="KW-0030">Aminoacyl-tRNA synthetase</keyword>
<dbReference type="CDD" id="cd00808">
    <property type="entry name" value="GluRS_core"/>
    <property type="match status" value="1"/>
</dbReference>
<comment type="similarity">
    <text evidence="2">Belongs to the class-I aminoacyl-tRNA synthetase family. Glutamate--tRNA ligase type 1 subfamily.</text>
</comment>
<dbReference type="EC" id="6.1.1.17" evidence="3"/>
<dbReference type="InterPro" id="IPR045462">
    <property type="entry name" value="aa-tRNA-synth_I_cd-bd"/>
</dbReference>
<dbReference type="GO" id="GO:0006424">
    <property type="term" value="P:glutamyl-tRNA aminoacylation"/>
    <property type="evidence" value="ECO:0007669"/>
    <property type="project" value="InterPro"/>
</dbReference>
<gene>
    <name evidence="15" type="ORF">SAPINGB_P001892</name>
</gene>
<dbReference type="InterPro" id="IPR049940">
    <property type="entry name" value="GluQ/Sye"/>
</dbReference>
<evidence type="ECO:0000256" key="8">
    <source>
        <dbReference type="ARBA" id="ARBA00023146"/>
    </source>
</evidence>
<evidence type="ECO:0000256" key="2">
    <source>
        <dbReference type="ARBA" id="ARBA00007894"/>
    </source>
</evidence>
<dbReference type="Pfam" id="PF00749">
    <property type="entry name" value="tRNA-synt_1c"/>
    <property type="match status" value="1"/>
</dbReference>
<organism evidence="15 16">
    <name type="scientific">Magnusiomyces paraingens</name>
    <dbReference type="NCBI Taxonomy" id="2606893"/>
    <lineage>
        <taxon>Eukaryota</taxon>
        <taxon>Fungi</taxon>
        <taxon>Dikarya</taxon>
        <taxon>Ascomycota</taxon>
        <taxon>Saccharomycotina</taxon>
        <taxon>Dipodascomycetes</taxon>
        <taxon>Dipodascales</taxon>
        <taxon>Dipodascaceae</taxon>
        <taxon>Magnusiomyces</taxon>
    </lineage>
</organism>
<keyword evidence="6 11" id="KW-0067">ATP-binding</keyword>
<dbReference type="Gene3D" id="1.10.10.350">
    <property type="match status" value="1"/>
</dbReference>
<name>A0A5E8BD96_9ASCO</name>
<dbReference type="Pfam" id="PF19269">
    <property type="entry name" value="Anticodon_2"/>
    <property type="match status" value="1"/>
</dbReference>
<dbReference type="GO" id="GO:0004818">
    <property type="term" value="F:glutamate-tRNA ligase activity"/>
    <property type="evidence" value="ECO:0007669"/>
    <property type="project" value="UniProtKB-EC"/>
</dbReference>
<keyword evidence="7 11" id="KW-0648">Protein biosynthesis</keyword>
<dbReference type="Proteomes" id="UP000398389">
    <property type="component" value="Unassembled WGS sequence"/>
</dbReference>
<dbReference type="EMBL" id="CABVLU010000002">
    <property type="protein sequence ID" value="VVT48668.1"/>
    <property type="molecule type" value="Genomic_DNA"/>
</dbReference>
<evidence type="ECO:0000256" key="3">
    <source>
        <dbReference type="ARBA" id="ARBA00012835"/>
    </source>
</evidence>
<dbReference type="PRINTS" id="PR00987">
    <property type="entry name" value="TRNASYNTHGLU"/>
</dbReference>
<dbReference type="PANTHER" id="PTHR43311:SF2">
    <property type="entry name" value="GLUTAMATE--TRNA LIGASE, MITOCHONDRIAL-RELATED"/>
    <property type="match status" value="1"/>
</dbReference>
<evidence type="ECO:0000256" key="12">
    <source>
        <dbReference type="SAM" id="MobiDB-lite"/>
    </source>
</evidence>
<dbReference type="InterPro" id="IPR004527">
    <property type="entry name" value="Glu-tRNA-ligase_bac/mito"/>
</dbReference>
<dbReference type="OrthoDB" id="428822at2759"/>
<dbReference type="GO" id="GO:0005524">
    <property type="term" value="F:ATP binding"/>
    <property type="evidence" value="ECO:0007669"/>
    <property type="project" value="UniProtKB-KW"/>
</dbReference>
<dbReference type="AlphaFoldDB" id="A0A5E8BD96"/>
<keyword evidence="5 11" id="KW-0547">Nucleotide-binding</keyword>
<evidence type="ECO:0000313" key="16">
    <source>
        <dbReference type="Proteomes" id="UP000398389"/>
    </source>
</evidence>
<comment type="subcellular location">
    <subcellularLocation>
        <location evidence="1">Mitochondrion</location>
    </subcellularLocation>
</comment>
<evidence type="ECO:0000313" key="15">
    <source>
        <dbReference type="EMBL" id="VVT48668.1"/>
    </source>
</evidence>
<protein>
    <recommendedName>
        <fullName evidence="10">Glutamate--tRNA ligase, mitochondrial</fullName>
        <ecNumber evidence="3">6.1.1.17</ecNumber>
    </recommendedName>
    <alternativeName>
        <fullName evidence="9">Glutamyl-tRNA synthetase</fullName>
    </alternativeName>
</protein>
<reference evidence="15 16" key="1">
    <citation type="submission" date="2019-09" db="EMBL/GenBank/DDBJ databases">
        <authorList>
            <person name="Brejova B."/>
        </authorList>
    </citation>
    <scope>NUCLEOTIDE SEQUENCE [LARGE SCALE GENOMIC DNA]</scope>
</reference>
<dbReference type="GO" id="GO:0005739">
    <property type="term" value="C:mitochondrion"/>
    <property type="evidence" value="ECO:0007669"/>
    <property type="project" value="UniProtKB-SubCell"/>
</dbReference>
<dbReference type="SUPFAM" id="SSF52374">
    <property type="entry name" value="Nucleotidylyl transferase"/>
    <property type="match status" value="1"/>
</dbReference>
<dbReference type="InterPro" id="IPR014729">
    <property type="entry name" value="Rossmann-like_a/b/a_fold"/>
</dbReference>
<dbReference type="InterPro" id="IPR020058">
    <property type="entry name" value="Glu/Gln-tRNA-synth_Ib_cat-dom"/>
</dbReference>
<evidence type="ECO:0000256" key="6">
    <source>
        <dbReference type="ARBA" id="ARBA00022840"/>
    </source>
</evidence>
<evidence type="ECO:0000259" key="14">
    <source>
        <dbReference type="Pfam" id="PF19269"/>
    </source>
</evidence>
<dbReference type="Gene3D" id="3.40.50.620">
    <property type="entry name" value="HUPs"/>
    <property type="match status" value="1"/>
</dbReference>
<sequence length="566" mass="63209">MLRVHRKIPNLSPTHAFRAYSKFSLTSKKSIYKETITAAASECSGHDHGHAHGHGHNESVQPTFPARTRFAPSPTGLIHLGSLRTALYNYLLAKSTGGQFLLRLEDTDQNRLVQGAEENIYESLKWAGLNWDEGPIVGGPHGPYRQSERAATYTKYANQLIETGHAYRCFCSKERLDSLRESARTLHPPSMASYDRKCSHLSPEESSKRAAAGESHTIRFKAPTRYPEFRDLLHGHLNLQVQVNPADVRFDDPVLVKSDGLPTYHLANVVDDHLMLITHVVRGEEWLPSTPKHVAMYNAFGWTPPSFVHIPLLTSAGNKKLSKRSGDIGVLSLAKRGVFPEAMLNYVALYGWSPHREGSEVFTLSELEKAFSLDGLTKGNAKVDEKKLEFLNKHFFKLELENPDSLNTIARKIHEQLREESGESDIQNPLDISYIENNLSLLKNNITSVDEYLIKARHLHYIPNLGSTSDSPAAKYLVEARKSDTTKEILKAAISFLNESNIEQLADAKAFIDTLTKQSTAKKPLILQALRYALTGSAPGIDIPTNVYILGKSQSLARLERALTFL</sequence>
<proteinExistence type="inferred from homology"/>
<keyword evidence="4 11" id="KW-0436">Ligase</keyword>
<feature type="domain" description="Aminoacyl-tRNA synthetase class I anticodon-binding" evidence="14">
    <location>
        <begin position="430"/>
        <end position="563"/>
    </location>
</feature>
<dbReference type="GO" id="GO:0000049">
    <property type="term" value="F:tRNA binding"/>
    <property type="evidence" value="ECO:0007669"/>
    <property type="project" value="InterPro"/>
</dbReference>
<evidence type="ECO:0000256" key="1">
    <source>
        <dbReference type="ARBA" id="ARBA00004173"/>
    </source>
</evidence>
<evidence type="ECO:0000256" key="5">
    <source>
        <dbReference type="ARBA" id="ARBA00022741"/>
    </source>
</evidence>
<dbReference type="NCBIfam" id="TIGR00464">
    <property type="entry name" value="gltX_bact"/>
    <property type="match status" value="1"/>
</dbReference>
<evidence type="ECO:0000256" key="9">
    <source>
        <dbReference type="ARBA" id="ARBA00030865"/>
    </source>
</evidence>
<dbReference type="InterPro" id="IPR020751">
    <property type="entry name" value="aa-tRNA-synth_I_codon-bd_sub2"/>
</dbReference>
<evidence type="ECO:0000259" key="13">
    <source>
        <dbReference type="Pfam" id="PF00749"/>
    </source>
</evidence>
<evidence type="ECO:0000256" key="11">
    <source>
        <dbReference type="RuleBase" id="RU363037"/>
    </source>
</evidence>